<feature type="repeat" description="ARM" evidence="1">
    <location>
        <begin position="812"/>
        <end position="854"/>
    </location>
</feature>
<dbReference type="InterPro" id="IPR016024">
    <property type="entry name" value="ARM-type_fold"/>
</dbReference>
<dbReference type="PROSITE" id="PS50176">
    <property type="entry name" value="ARM_REPEAT"/>
    <property type="match status" value="2"/>
</dbReference>
<reference evidence="3 4" key="1">
    <citation type="submission" date="2019-09" db="EMBL/GenBank/DDBJ databases">
        <title>Bird 10,000 Genomes (B10K) Project - Family phase.</title>
        <authorList>
            <person name="Zhang G."/>
        </authorList>
    </citation>
    <scope>NUCLEOTIDE SEQUENCE [LARGE SCALE GENOMIC DNA]</scope>
    <source>
        <strain evidence="3">B10K-DU-027-49</strain>
        <tissue evidence="3">Muscle</tissue>
    </source>
</reference>
<comment type="caution">
    <text evidence="3">The sequence shown here is derived from an EMBL/GenBank/DDBJ whole genome shotgun (WGS) entry which is preliminary data.</text>
</comment>
<dbReference type="AlphaFoldDB" id="A0A7K5YDA5"/>
<feature type="non-terminal residue" evidence="3">
    <location>
        <position position="975"/>
    </location>
</feature>
<dbReference type="SUPFAM" id="SSF48371">
    <property type="entry name" value="ARM repeat"/>
    <property type="match status" value="2"/>
</dbReference>
<evidence type="ECO:0000313" key="4">
    <source>
        <dbReference type="Proteomes" id="UP000522270"/>
    </source>
</evidence>
<dbReference type="OrthoDB" id="1683831at2759"/>
<dbReference type="EMBL" id="VYZE01000097">
    <property type="protein sequence ID" value="NWU63289.1"/>
    <property type="molecule type" value="Genomic_DNA"/>
</dbReference>
<accession>A0A7K5YDA5</accession>
<evidence type="ECO:0000256" key="2">
    <source>
        <dbReference type="SAM" id="MobiDB-lite"/>
    </source>
</evidence>
<feature type="region of interest" description="Disordered" evidence="2">
    <location>
        <begin position="356"/>
        <end position="380"/>
    </location>
</feature>
<sequence>MGAALARAAQWTAAGCGTSTLEITPLNESLLNQIIKFVDDFSTRHPREAVFVFREPLEWQTQLGCLEFGEGYEIDGATVQSEAKGEDGQPLLLLTGSTLSVRSFHQLSHFLQIAMEKKLKEARACLEANRDPIVKILGPEYGTVEGEDMSMLRLLDKVKKDNDPETEMKMKIFILLHQLDLQLLNSSLKHISQDIRLNPAAITNEVNLLKNFSGKEEDTVLESLEYTSDYVFSNGCRAPPWRQVHGEICYLVIKPHDTDPLYITCSTAGVFLNGVSNNKGYHGVMNIFMLQKKMLKKMAGVVLCLRKSKRKPTAFLLDLLKYNQLQNGMGYLFFFLQFFYCYFLYLQKAPGRFQEVSESSSETEEDEEQPVRHQEGNTDLPSEYWGIQKLAKYIKGGNPTATVIALCSMRDFNLAQETCQLAIRDTGCLEVFINLLGTEEIKCQIGSLKILKEISQNTLIRHAIVDLGGLQIMVKLLDSPDKDLKCVSAETIANVARFKRARRTVRQHGGIQRLVGLLECVSVGSTSLTPCQAKDTEIARCGALALWSCSKSTKNKEAIRKAGGIPLLARWLKCSNANILIPVVGTLQECASEPSYRLAIRTEGMIENLVRNLSSEHEELQMHCASAIFKCGEDKETRDLVRQYGGLQPLSVLLGNSENKQLLAAVTGAIWKCAISGENVSKFREYKAIEALVELLTDQPEEVLVNIVGALSECCQEPVNRSIIRRCGGIPPLVKLLTGTNQALLVNVTKAVGACATEPETMMIIDHLDGVRLLWSLMKNPNPDVQASAAWAVCPCIENAKDAAEMVRSFVGGLELVVSLLKSKSKEVLASVCAAITNIAKDEENLAVLTDHGVVPLLSKLANTNNNKLRRHLAEAISHCCTWGSNRVTFGENKAVAPLVHYLKSTDPSVHRATAQALYQLSEDPNNCITMHENGVVKLLLAMVGSTDETLQEAAAGCIANIRRLALATEKAKYG</sequence>
<dbReference type="Pfam" id="PF00514">
    <property type="entry name" value="Arm"/>
    <property type="match status" value="2"/>
</dbReference>
<feature type="repeat" description="ARM" evidence="1">
    <location>
        <begin position="468"/>
        <end position="510"/>
    </location>
</feature>
<dbReference type="InterPro" id="IPR011989">
    <property type="entry name" value="ARM-like"/>
</dbReference>
<proteinExistence type="predicted"/>
<organism evidence="3 4">
    <name type="scientific">Pterocles burchelli</name>
    <dbReference type="NCBI Taxonomy" id="2585816"/>
    <lineage>
        <taxon>Eukaryota</taxon>
        <taxon>Metazoa</taxon>
        <taxon>Chordata</taxon>
        <taxon>Craniata</taxon>
        <taxon>Vertebrata</taxon>
        <taxon>Euteleostomi</taxon>
        <taxon>Archelosauria</taxon>
        <taxon>Archosauria</taxon>
        <taxon>Dinosauria</taxon>
        <taxon>Saurischia</taxon>
        <taxon>Theropoda</taxon>
        <taxon>Coelurosauria</taxon>
        <taxon>Aves</taxon>
        <taxon>Neognathae</taxon>
        <taxon>Neoaves</taxon>
        <taxon>Columbimorphae</taxon>
        <taxon>Pterocliformes</taxon>
        <taxon>Pteroclidae</taxon>
        <taxon>Pterocles</taxon>
    </lineage>
</organism>
<keyword evidence="4" id="KW-1185">Reference proteome</keyword>
<dbReference type="SMART" id="SM00185">
    <property type="entry name" value="ARM"/>
    <property type="match status" value="11"/>
</dbReference>
<dbReference type="Proteomes" id="UP000522270">
    <property type="component" value="Unassembled WGS sequence"/>
</dbReference>
<dbReference type="PANTHER" id="PTHR46241">
    <property type="entry name" value="ARMADILLO REPEAT-CONTAINING PROTEIN 4 ARMC4"/>
    <property type="match status" value="1"/>
</dbReference>
<dbReference type="Gene3D" id="1.25.10.10">
    <property type="entry name" value="Leucine-rich Repeat Variant"/>
    <property type="match status" value="3"/>
</dbReference>
<dbReference type="InterPro" id="IPR000225">
    <property type="entry name" value="Armadillo"/>
</dbReference>
<gene>
    <name evidence="3" type="primary">Armc4</name>
    <name evidence="3" type="ORF">PTEBUR_R02368</name>
</gene>
<evidence type="ECO:0000256" key="1">
    <source>
        <dbReference type="PROSITE-ProRule" id="PRU00259"/>
    </source>
</evidence>
<name>A0A7K5YDA5_9AVES</name>
<protein>
    <submittedName>
        <fullName evidence="3">ARMC4 protein</fullName>
    </submittedName>
</protein>
<feature type="non-terminal residue" evidence="3">
    <location>
        <position position="1"/>
    </location>
</feature>
<dbReference type="PANTHER" id="PTHR46241:SF1">
    <property type="entry name" value="OUTER DYNEIN ARM-DOCKING COMPLEX SUBUNIT 2"/>
    <property type="match status" value="1"/>
</dbReference>
<evidence type="ECO:0000313" key="3">
    <source>
        <dbReference type="EMBL" id="NWU63289.1"/>
    </source>
</evidence>